<keyword evidence="4" id="KW-1185">Reference proteome</keyword>
<dbReference type="GO" id="GO:0004386">
    <property type="term" value="F:helicase activity"/>
    <property type="evidence" value="ECO:0007669"/>
    <property type="project" value="UniProtKB-KW"/>
</dbReference>
<keyword evidence="1" id="KW-0175">Coiled coil</keyword>
<keyword evidence="3" id="KW-0067">ATP-binding</keyword>
<dbReference type="OrthoDB" id="5989997at2759"/>
<evidence type="ECO:0000313" key="4">
    <source>
        <dbReference type="Proteomes" id="UP000225706"/>
    </source>
</evidence>
<feature type="region of interest" description="Disordered" evidence="2">
    <location>
        <begin position="382"/>
        <end position="408"/>
    </location>
</feature>
<dbReference type="EMBL" id="LSMT01001564">
    <property type="protein sequence ID" value="PFX12139.1"/>
    <property type="molecule type" value="Genomic_DNA"/>
</dbReference>
<gene>
    <name evidence="3" type="primary">pif1</name>
    <name evidence="3" type="ORF">AWC38_SpisGene23951</name>
</gene>
<evidence type="ECO:0000313" key="3">
    <source>
        <dbReference type="EMBL" id="PFX12139.1"/>
    </source>
</evidence>
<name>A0A2B4R5P5_STYPI</name>
<protein>
    <submittedName>
        <fullName evidence="3">ATP-dependent DNA helicase PIF1</fullName>
    </submittedName>
</protein>
<keyword evidence="3" id="KW-0547">Nucleotide-binding</keyword>
<sequence length="486" mass="56712">MKGFRGKQVLITGEFLQLRPVPSLFDRECFMFESLLFDEVIVHRFELTDVLRQDPNELELLAALKNIHLGCCSDQTLEFFWALERPLPQNINDDVVDIYFRRIPSLLHNINIILRMLLSPPPPAVPNVCNVTQAIPENNDLSCCREKLLHKRNFKVADDDTTEDPADEDFFLAEQNIDDNGCTPLVCSFFETPDLHLYEDQLGETNEDAATDDGTGQVTLYDTVQHATHLISFFHCRKMCIFRSYGVVKRAYDVLLCREILVVEPFKAKPRRSLRGQLWTKIAHALNGLVDPKFSVTQRAVRDRLKKLKEQFLKKMAAEERGSGISPEVSELDTLVEEILDLESAYGECHEEDSCEKKRKELADKENAEDLRLKAMESLKVTQKRKAEADGNENTPKRRSNGSKGFRYLQEKMENDNNFREKQFELRRKELEREEKKEEREEKRHQDMVRMMQMQQQQMQQMHRSMMQAQTQQNQMFMALIEKLSK</sequence>
<dbReference type="Proteomes" id="UP000225706">
    <property type="component" value="Unassembled WGS sequence"/>
</dbReference>
<dbReference type="PANTHER" id="PTHR33309:SF1">
    <property type="entry name" value="MYB_SANT-LIKE DNA-BINDING DOMAIN-CONTAINING PROTEIN"/>
    <property type="match status" value="1"/>
</dbReference>
<evidence type="ECO:0000256" key="2">
    <source>
        <dbReference type="SAM" id="MobiDB-lite"/>
    </source>
</evidence>
<reference evidence="4" key="1">
    <citation type="journal article" date="2017" name="bioRxiv">
        <title>Comparative analysis of the genomes of Stylophora pistillata and Acropora digitifera provides evidence for extensive differences between species of corals.</title>
        <authorList>
            <person name="Voolstra C.R."/>
            <person name="Li Y."/>
            <person name="Liew Y.J."/>
            <person name="Baumgarten S."/>
            <person name="Zoccola D."/>
            <person name="Flot J.-F."/>
            <person name="Tambutte S."/>
            <person name="Allemand D."/>
            <person name="Aranda M."/>
        </authorList>
    </citation>
    <scope>NUCLEOTIDE SEQUENCE [LARGE SCALE GENOMIC DNA]</scope>
</reference>
<dbReference type="AlphaFoldDB" id="A0A2B4R5P5"/>
<accession>A0A2B4R5P5</accession>
<organism evidence="3 4">
    <name type="scientific">Stylophora pistillata</name>
    <name type="common">Smooth cauliflower coral</name>
    <dbReference type="NCBI Taxonomy" id="50429"/>
    <lineage>
        <taxon>Eukaryota</taxon>
        <taxon>Metazoa</taxon>
        <taxon>Cnidaria</taxon>
        <taxon>Anthozoa</taxon>
        <taxon>Hexacorallia</taxon>
        <taxon>Scleractinia</taxon>
        <taxon>Astrocoeniina</taxon>
        <taxon>Pocilloporidae</taxon>
        <taxon>Stylophora</taxon>
    </lineage>
</organism>
<feature type="coiled-coil region" evidence="1">
    <location>
        <begin position="419"/>
        <end position="472"/>
    </location>
</feature>
<keyword evidence="3" id="KW-0378">Hydrolase</keyword>
<proteinExistence type="predicted"/>
<keyword evidence="3" id="KW-0347">Helicase</keyword>
<comment type="caution">
    <text evidence="3">The sequence shown here is derived from an EMBL/GenBank/DDBJ whole genome shotgun (WGS) entry which is preliminary data.</text>
</comment>
<dbReference type="PANTHER" id="PTHR33309">
    <property type="entry name" value="KERATIN, ULTRA HIGH-SULFUR MATRIX PROTEIN-LIKE"/>
    <property type="match status" value="1"/>
</dbReference>
<evidence type="ECO:0000256" key="1">
    <source>
        <dbReference type="SAM" id="Coils"/>
    </source>
</evidence>